<sequence>MIGWLLLIGYALAFPALIVVVYSIMLWILDKYVDRGPFGDTWLAIFCIAFLVGYVCVYAAGAVAIYQNI</sequence>
<dbReference type="EMBL" id="MK814760">
    <property type="protein sequence ID" value="QGT55061.1"/>
    <property type="molecule type" value="Genomic_DNA"/>
</dbReference>
<proteinExistence type="predicted"/>
<protein>
    <submittedName>
        <fullName evidence="2">Uncharacterized protein</fullName>
    </submittedName>
</protein>
<feature type="transmembrane region" description="Helical" evidence="1">
    <location>
        <begin position="41"/>
        <end position="66"/>
    </location>
</feature>
<dbReference type="KEGG" id="vg:77924436"/>
<keyword evidence="3" id="KW-1185">Reference proteome</keyword>
<evidence type="ECO:0000313" key="3">
    <source>
        <dbReference type="Proteomes" id="UP000423482"/>
    </source>
</evidence>
<evidence type="ECO:0000256" key="1">
    <source>
        <dbReference type="SAM" id="Phobius"/>
    </source>
</evidence>
<keyword evidence="1" id="KW-1133">Transmembrane helix</keyword>
<reference evidence="2 3" key="1">
    <citation type="submission" date="2019-04" db="EMBL/GenBank/DDBJ databases">
        <authorList>
            <person name="Pope W.H."/>
            <person name="Garlena R.A."/>
            <person name="Russell D.A."/>
            <person name="Jacobs-Sera D."/>
            <person name="Hatfull G.F."/>
        </authorList>
    </citation>
    <scope>NUCLEOTIDE SEQUENCE [LARGE SCALE GENOMIC DNA]</scope>
</reference>
<keyword evidence="1" id="KW-0812">Transmembrane</keyword>
<accession>A0A650F0I6</accession>
<name>A0A650F0I6_9CAUD</name>
<organism evidence="2 3">
    <name type="scientific">Gordonia phage Forza</name>
    <dbReference type="NCBI Taxonomy" id="2571247"/>
    <lineage>
        <taxon>Viruses</taxon>
        <taxon>Duplodnaviria</taxon>
        <taxon>Heunggongvirae</taxon>
        <taxon>Uroviricota</taxon>
        <taxon>Caudoviricetes</taxon>
        <taxon>Forzavirus</taxon>
        <taxon>Forzavirus forza</taxon>
    </lineage>
</organism>
<feature type="transmembrane region" description="Helical" evidence="1">
    <location>
        <begin position="7"/>
        <end position="29"/>
    </location>
</feature>
<dbReference type="GeneID" id="77924436"/>
<dbReference type="Proteomes" id="UP000423482">
    <property type="component" value="Segment"/>
</dbReference>
<gene>
    <name evidence="2" type="primary">68</name>
    <name evidence="2" type="ORF">SEA_FORZA_68</name>
</gene>
<keyword evidence="1" id="KW-0472">Membrane</keyword>
<dbReference type="RefSeq" id="YP_010648948.1">
    <property type="nucleotide sequence ID" value="NC_070763.1"/>
</dbReference>
<evidence type="ECO:0000313" key="2">
    <source>
        <dbReference type="EMBL" id="QGT55061.1"/>
    </source>
</evidence>